<accession>M2MU61</accession>
<dbReference type="eggNOG" id="ENOG502SUJQ">
    <property type="taxonomic scope" value="Eukaryota"/>
</dbReference>
<dbReference type="OMA" id="SNDQHRT"/>
<reference evidence="2 3" key="1">
    <citation type="journal article" date="2012" name="PLoS Pathog.">
        <title>Diverse lifestyles and strategies of plant pathogenesis encoded in the genomes of eighteen Dothideomycetes fungi.</title>
        <authorList>
            <person name="Ohm R.A."/>
            <person name="Feau N."/>
            <person name="Henrissat B."/>
            <person name="Schoch C.L."/>
            <person name="Horwitz B.A."/>
            <person name="Barry K.W."/>
            <person name="Condon B.J."/>
            <person name="Copeland A.C."/>
            <person name="Dhillon B."/>
            <person name="Glaser F."/>
            <person name="Hesse C.N."/>
            <person name="Kosti I."/>
            <person name="LaButti K."/>
            <person name="Lindquist E.A."/>
            <person name="Lucas S."/>
            <person name="Salamov A.A."/>
            <person name="Bradshaw R.E."/>
            <person name="Ciuffetti L."/>
            <person name="Hamelin R.C."/>
            <person name="Kema G.H.J."/>
            <person name="Lawrence C."/>
            <person name="Scott J.A."/>
            <person name="Spatafora J.W."/>
            <person name="Turgeon B.G."/>
            <person name="de Wit P.J.G.M."/>
            <person name="Zhong S."/>
            <person name="Goodwin S.B."/>
            <person name="Grigoriev I.V."/>
        </authorList>
    </citation>
    <scope>NUCLEOTIDE SEQUENCE [LARGE SCALE GENOMIC DNA]</scope>
    <source>
        <strain evidence="2 3">UAMH 10762</strain>
    </source>
</reference>
<feature type="compositionally biased region" description="Polar residues" evidence="1">
    <location>
        <begin position="120"/>
        <end position="133"/>
    </location>
</feature>
<keyword evidence="3" id="KW-1185">Reference proteome</keyword>
<dbReference type="KEGG" id="bcom:BAUCODRAFT_80955"/>
<dbReference type="EMBL" id="KB445550">
    <property type="protein sequence ID" value="EMD00462.1"/>
    <property type="molecule type" value="Genomic_DNA"/>
</dbReference>
<evidence type="ECO:0000313" key="2">
    <source>
        <dbReference type="EMBL" id="EMD00462.1"/>
    </source>
</evidence>
<dbReference type="HOGENOM" id="CLU_804526_0_0_1"/>
<evidence type="ECO:0000256" key="1">
    <source>
        <dbReference type="SAM" id="MobiDB-lite"/>
    </source>
</evidence>
<evidence type="ECO:0000313" key="3">
    <source>
        <dbReference type="Proteomes" id="UP000011761"/>
    </source>
</evidence>
<feature type="region of interest" description="Disordered" evidence="1">
    <location>
        <begin position="30"/>
        <end position="80"/>
    </location>
</feature>
<feature type="region of interest" description="Disordered" evidence="1">
    <location>
        <begin position="117"/>
        <end position="141"/>
    </location>
</feature>
<name>M2MU61_BAUPA</name>
<sequence>MPPMQANGYFPNNYFAQYINTDHGMNPVPSASTSNSVPATPGSIAGRKRSRGNIFDEDEDGPLEDGSIVTPINGEMPQPRGKPVYGPGMTLMYPDEPGYQQAAESQSGTWVEERAERKQFQFSHNKRPSISSRKSQRKSMIASGPDDLAQLVLPPQIREATTEPLIDEATRTLGISWKRMDANEASQIVQAAYSKWIQNHYPSLQDVVVWFENSALPGYLVEARNVYSGQQVYYIFSHDLHEARLVTTEPAQLVPRLKLLPALHLAAPGGHLSAELDPVLAGLGETNGEQESAALKTDAGCSAHAMELD</sequence>
<dbReference type="AlphaFoldDB" id="M2MU61"/>
<dbReference type="RefSeq" id="XP_007671646.1">
    <property type="nucleotide sequence ID" value="XM_007673456.1"/>
</dbReference>
<protein>
    <submittedName>
        <fullName evidence="2">Uncharacterized protein</fullName>
    </submittedName>
</protein>
<organism evidence="2 3">
    <name type="scientific">Baudoinia panamericana (strain UAMH 10762)</name>
    <name type="common">Angels' share fungus</name>
    <name type="synonym">Baudoinia compniacensis (strain UAMH 10762)</name>
    <dbReference type="NCBI Taxonomy" id="717646"/>
    <lineage>
        <taxon>Eukaryota</taxon>
        <taxon>Fungi</taxon>
        <taxon>Dikarya</taxon>
        <taxon>Ascomycota</taxon>
        <taxon>Pezizomycotina</taxon>
        <taxon>Dothideomycetes</taxon>
        <taxon>Dothideomycetidae</taxon>
        <taxon>Mycosphaerellales</taxon>
        <taxon>Teratosphaeriaceae</taxon>
        <taxon>Baudoinia</taxon>
    </lineage>
</organism>
<dbReference type="GeneID" id="19117386"/>
<dbReference type="OrthoDB" id="5359669at2759"/>
<proteinExistence type="predicted"/>
<dbReference type="Proteomes" id="UP000011761">
    <property type="component" value="Unassembled WGS sequence"/>
</dbReference>
<gene>
    <name evidence="2" type="ORF">BAUCODRAFT_80955</name>
</gene>